<dbReference type="Pfam" id="PF01832">
    <property type="entry name" value="Glucosaminidase"/>
    <property type="match status" value="1"/>
</dbReference>
<comment type="caution">
    <text evidence="3">The sequence shown here is derived from an EMBL/GenBank/DDBJ whole genome shotgun (WGS) entry which is preliminary data.</text>
</comment>
<dbReference type="SMART" id="SM00047">
    <property type="entry name" value="LYZ2"/>
    <property type="match status" value="1"/>
</dbReference>
<keyword evidence="1" id="KW-0378">Hydrolase</keyword>
<dbReference type="InterPro" id="IPR002901">
    <property type="entry name" value="MGlyc_endo_b_GlcNAc-like_dom"/>
</dbReference>
<dbReference type="InterPro" id="IPR051056">
    <property type="entry name" value="Glycosyl_Hydrolase_73"/>
</dbReference>
<reference evidence="3 4" key="1">
    <citation type="submission" date="2022-09" db="EMBL/GenBank/DDBJ databases">
        <authorList>
            <person name="Han X.L."/>
            <person name="Wang Q."/>
            <person name="Lu T."/>
        </authorList>
    </citation>
    <scope>NUCLEOTIDE SEQUENCE [LARGE SCALE GENOMIC DNA]</scope>
    <source>
        <strain evidence="3 4">WQ 127069</strain>
    </source>
</reference>
<evidence type="ECO:0000256" key="1">
    <source>
        <dbReference type="ARBA" id="ARBA00022801"/>
    </source>
</evidence>
<protein>
    <submittedName>
        <fullName evidence="3">Glucosaminidase domain-containing protein</fullName>
    </submittedName>
</protein>
<dbReference type="RefSeq" id="WP_262687836.1">
    <property type="nucleotide sequence ID" value="NZ_JAOQIO010000111.1"/>
</dbReference>
<sequence length="216" mass="23754">MKVQDFINILAPMAVSEQRRTGILASITIAQGAVESGWGAAAPGNNLFGIKGSGQEFVTTEYTNGHFVKIIGGFRTYDTWEGSVIDHSEFLIANSRYKVSGFFERCKELDYIGAAGCLQNAGYATDPKYAVKLIQIIQANRLDNYDILEVEDDMPKLDPGVALTMINTFLKPSWAAADAQLKAAQDSNKAAAWKEQRDYYAWLANSLRDASGLPRE</sequence>
<accession>A0ABT2UQS2</accession>
<organism evidence="3 4">
    <name type="scientific">Paenibacillus baimaensis</name>
    <dbReference type="NCBI Taxonomy" id="2982185"/>
    <lineage>
        <taxon>Bacteria</taxon>
        <taxon>Bacillati</taxon>
        <taxon>Bacillota</taxon>
        <taxon>Bacilli</taxon>
        <taxon>Bacillales</taxon>
        <taxon>Paenibacillaceae</taxon>
        <taxon>Paenibacillus</taxon>
    </lineage>
</organism>
<gene>
    <name evidence="3" type="ORF">OB236_33275</name>
</gene>
<name>A0ABT2UQS2_9BACL</name>
<keyword evidence="4" id="KW-1185">Reference proteome</keyword>
<dbReference type="Gene3D" id="1.10.530.10">
    <property type="match status" value="1"/>
</dbReference>
<feature type="domain" description="Mannosyl-glycoprotein endo-beta-N-acetylglucosamidase-like" evidence="2">
    <location>
        <begin position="3"/>
        <end position="146"/>
    </location>
</feature>
<dbReference type="Proteomes" id="UP001652445">
    <property type="component" value="Unassembled WGS sequence"/>
</dbReference>
<evidence type="ECO:0000313" key="4">
    <source>
        <dbReference type="Proteomes" id="UP001652445"/>
    </source>
</evidence>
<evidence type="ECO:0000259" key="2">
    <source>
        <dbReference type="SMART" id="SM00047"/>
    </source>
</evidence>
<evidence type="ECO:0000313" key="3">
    <source>
        <dbReference type="EMBL" id="MCU6797012.1"/>
    </source>
</evidence>
<dbReference type="PANTHER" id="PTHR33308:SF9">
    <property type="entry name" value="PEPTIDOGLYCAN HYDROLASE FLGJ"/>
    <property type="match status" value="1"/>
</dbReference>
<dbReference type="EMBL" id="JAOQIO010000111">
    <property type="protein sequence ID" value="MCU6797012.1"/>
    <property type="molecule type" value="Genomic_DNA"/>
</dbReference>
<dbReference type="PANTHER" id="PTHR33308">
    <property type="entry name" value="PEPTIDOGLYCAN HYDROLASE FLGJ"/>
    <property type="match status" value="1"/>
</dbReference>
<proteinExistence type="predicted"/>